<evidence type="ECO:0000313" key="2">
    <source>
        <dbReference type="EMBL" id="OIT30579.1"/>
    </source>
</evidence>
<dbReference type="Gramene" id="OIT30579">
    <property type="protein sequence ID" value="OIT30579"/>
    <property type="gene ID" value="A4A49_15765"/>
</dbReference>
<protein>
    <submittedName>
        <fullName evidence="2">Uncharacterized protein</fullName>
    </submittedName>
</protein>
<evidence type="ECO:0000256" key="1">
    <source>
        <dbReference type="SAM" id="Phobius"/>
    </source>
</evidence>
<feature type="transmembrane region" description="Helical" evidence="1">
    <location>
        <begin position="89"/>
        <end position="107"/>
    </location>
</feature>
<proteinExistence type="predicted"/>
<gene>
    <name evidence="2" type="ORF">A4A49_15765</name>
</gene>
<keyword evidence="3" id="KW-1185">Reference proteome</keyword>
<evidence type="ECO:0000313" key="3">
    <source>
        <dbReference type="Proteomes" id="UP000187609"/>
    </source>
</evidence>
<dbReference type="EMBL" id="MJEQ01001480">
    <property type="protein sequence ID" value="OIT30579.1"/>
    <property type="molecule type" value="Genomic_DNA"/>
</dbReference>
<comment type="caution">
    <text evidence="2">The sequence shown here is derived from an EMBL/GenBank/DDBJ whole genome shotgun (WGS) entry which is preliminary data.</text>
</comment>
<organism evidence="2 3">
    <name type="scientific">Nicotiana attenuata</name>
    <name type="common">Coyote tobacco</name>
    <dbReference type="NCBI Taxonomy" id="49451"/>
    <lineage>
        <taxon>Eukaryota</taxon>
        <taxon>Viridiplantae</taxon>
        <taxon>Streptophyta</taxon>
        <taxon>Embryophyta</taxon>
        <taxon>Tracheophyta</taxon>
        <taxon>Spermatophyta</taxon>
        <taxon>Magnoliopsida</taxon>
        <taxon>eudicotyledons</taxon>
        <taxon>Gunneridae</taxon>
        <taxon>Pentapetalae</taxon>
        <taxon>asterids</taxon>
        <taxon>lamiids</taxon>
        <taxon>Solanales</taxon>
        <taxon>Solanaceae</taxon>
        <taxon>Nicotianoideae</taxon>
        <taxon>Nicotianeae</taxon>
        <taxon>Nicotiana</taxon>
    </lineage>
</organism>
<dbReference type="Proteomes" id="UP000187609">
    <property type="component" value="Unassembled WGS sequence"/>
</dbReference>
<feature type="transmembrane region" description="Helical" evidence="1">
    <location>
        <begin position="57"/>
        <end position="82"/>
    </location>
</feature>
<keyword evidence="1" id="KW-0472">Membrane</keyword>
<accession>A0A314KP78</accession>
<dbReference type="AlphaFoldDB" id="A0A314KP78"/>
<keyword evidence="1" id="KW-1133">Transmembrane helix</keyword>
<reference evidence="2" key="1">
    <citation type="submission" date="2016-11" db="EMBL/GenBank/DDBJ databases">
        <title>The genome of Nicotiana attenuata.</title>
        <authorList>
            <person name="Xu S."/>
            <person name="Brockmoeller T."/>
            <person name="Gaquerel E."/>
            <person name="Navarro A."/>
            <person name="Kuhl H."/>
            <person name="Gase K."/>
            <person name="Ling Z."/>
            <person name="Zhou W."/>
            <person name="Kreitzer C."/>
            <person name="Stanke M."/>
            <person name="Tang H."/>
            <person name="Lyons E."/>
            <person name="Pandey P."/>
            <person name="Pandey S.P."/>
            <person name="Timmermann B."/>
            <person name="Baldwin I.T."/>
        </authorList>
    </citation>
    <scope>NUCLEOTIDE SEQUENCE [LARGE SCALE GENOMIC DNA]</scope>
    <source>
        <strain evidence="2">UT</strain>
    </source>
</reference>
<name>A0A314KP78_NICAT</name>
<sequence>MNYIVIISQQKPQNSPNLKACSESGFQFLNQWTAIQKPTYTVVHGEIRSAIEIKTLLIYPFIFSVISGKLTSIFLFNLLLLLSKKFVDFMLKIIVAVIVHFNFFFYGEEN</sequence>
<keyword evidence="1" id="KW-0812">Transmembrane</keyword>